<dbReference type="Pfam" id="PF03184">
    <property type="entry name" value="DDE_1"/>
    <property type="match status" value="1"/>
</dbReference>
<reference evidence="3 4" key="1">
    <citation type="submission" date="2023-02" db="EMBL/GenBank/DDBJ databases">
        <title>LHISI_Scaffold_Assembly.</title>
        <authorList>
            <person name="Stuart O.P."/>
            <person name="Cleave R."/>
            <person name="Magrath M.J.L."/>
            <person name="Mikheyev A.S."/>
        </authorList>
    </citation>
    <scope>NUCLEOTIDE SEQUENCE [LARGE SCALE GENOMIC DNA]</scope>
    <source>
        <strain evidence="3">Daus_M_001</strain>
        <tissue evidence="3">Leg muscle</tissue>
    </source>
</reference>
<keyword evidence="1" id="KW-0812">Transmembrane</keyword>
<dbReference type="Proteomes" id="UP001159363">
    <property type="component" value="Chromosome 7"/>
</dbReference>
<dbReference type="InterPro" id="IPR004875">
    <property type="entry name" value="DDE_SF_endonuclease_dom"/>
</dbReference>
<evidence type="ECO:0000313" key="3">
    <source>
        <dbReference type="EMBL" id="KAJ8877635.1"/>
    </source>
</evidence>
<feature type="domain" description="DDE-1" evidence="2">
    <location>
        <begin position="76"/>
        <end position="139"/>
    </location>
</feature>
<keyword evidence="1" id="KW-1133">Transmembrane helix</keyword>
<gene>
    <name evidence="3" type="ORF">PR048_022090</name>
</gene>
<evidence type="ECO:0000259" key="2">
    <source>
        <dbReference type="Pfam" id="PF03184"/>
    </source>
</evidence>
<keyword evidence="4" id="KW-1185">Reference proteome</keyword>
<dbReference type="EMBL" id="JARBHB010000008">
    <property type="protein sequence ID" value="KAJ8877635.1"/>
    <property type="molecule type" value="Genomic_DNA"/>
</dbReference>
<evidence type="ECO:0000256" key="1">
    <source>
        <dbReference type="SAM" id="Phobius"/>
    </source>
</evidence>
<feature type="transmembrane region" description="Helical" evidence="1">
    <location>
        <begin position="188"/>
        <end position="208"/>
    </location>
</feature>
<evidence type="ECO:0000313" key="4">
    <source>
        <dbReference type="Proteomes" id="UP001159363"/>
    </source>
</evidence>
<keyword evidence="1" id="KW-0472">Membrane</keyword>
<proteinExistence type="predicted"/>
<protein>
    <recommendedName>
        <fullName evidence="2">DDE-1 domain-containing protein</fullName>
    </recommendedName>
</protein>
<accession>A0ABQ9H015</accession>
<name>A0ABQ9H015_9NEOP</name>
<sequence>MTRATFLTIHVRIYRRGVKYPVRICNHTKSATTVNHAVQIHVAPGALDTTELNMDGLILQLSMTGYFSTLLPHAEWLEGKVILIGDNLSSHLNENALQLCKANNIHFFCLPPNATHLCQPLDVAFFRTFKAAWCHELTAWKEKHPRVGVPLKHFFPSILSSAVRKMDSVAPKNPTDIKNGVSRNLLQALHLSTLNMFWINFLLMLILMTSEKKLMKVWWHS</sequence>
<organism evidence="3 4">
    <name type="scientific">Dryococelus australis</name>
    <dbReference type="NCBI Taxonomy" id="614101"/>
    <lineage>
        <taxon>Eukaryota</taxon>
        <taxon>Metazoa</taxon>
        <taxon>Ecdysozoa</taxon>
        <taxon>Arthropoda</taxon>
        <taxon>Hexapoda</taxon>
        <taxon>Insecta</taxon>
        <taxon>Pterygota</taxon>
        <taxon>Neoptera</taxon>
        <taxon>Polyneoptera</taxon>
        <taxon>Phasmatodea</taxon>
        <taxon>Verophasmatodea</taxon>
        <taxon>Anareolatae</taxon>
        <taxon>Phasmatidae</taxon>
        <taxon>Eurycanthinae</taxon>
        <taxon>Dryococelus</taxon>
    </lineage>
</organism>
<comment type="caution">
    <text evidence="3">The sequence shown here is derived from an EMBL/GenBank/DDBJ whole genome shotgun (WGS) entry which is preliminary data.</text>
</comment>